<dbReference type="Pfam" id="PF01757">
    <property type="entry name" value="Acyl_transf_3"/>
    <property type="match status" value="1"/>
</dbReference>
<dbReference type="GO" id="GO:0016747">
    <property type="term" value="F:acyltransferase activity, transferring groups other than amino-acyl groups"/>
    <property type="evidence" value="ECO:0007669"/>
    <property type="project" value="InterPro"/>
</dbReference>
<feature type="transmembrane region" description="Helical" evidence="1">
    <location>
        <begin position="693"/>
        <end position="712"/>
    </location>
</feature>
<dbReference type="eggNOG" id="COG0318">
    <property type="taxonomic scope" value="Bacteria"/>
</dbReference>
<feature type="transmembrane region" description="Helical" evidence="1">
    <location>
        <begin position="770"/>
        <end position="789"/>
    </location>
</feature>
<dbReference type="GO" id="GO:0016874">
    <property type="term" value="F:ligase activity"/>
    <property type="evidence" value="ECO:0007669"/>
    <property type="project" value="UniProtKB-KW"/>
</dbReference>
<reference evidence="5 6" key="1">
    <citation type="submission" date="2012-06" db="EMBL/GenBank/DDBJ databases">
        <title>Complete sequence of chromosome of Mycobacterium chubuense NBB4.</title>
        <authorList>
            <consortium name="US DOE Joint Genome Institute"/>
            <person name="Lucas S."/>
            <person name="Han J."/>
            <person name="Lapidus A."/>
            <person name="Cheng J.-F."/>
            <person name="Goodwin L."/>
            <person name="Pitluck S."/>
            <person name="Peters L."/>
            <person name="Mikhailova N."/>
            <person name="Teshima H."/>
            <person name="Detter J.C."/>
            <person name="Han C."/>
            <person name="Tapia R."/>
            <person name="Land M."/>
            <person name="Hauser L."/>
            <person name="Kyrpides N."/>
            <person name="Ivanova N."/>
            <person name="Pagani I."/>
            <person name="Mattes T."/>
            <person name="Holmes A."/>
            <person name="Rutledge P."/>
            <person name="Paulsen I."/>
            <person name="Coleman N."/>
            <person name="Woyke T."/>
        </authorList>
    </citation>
    <scope>NUCLEOTIDE SEQUENCE [LARGE SCALE GENOMIC DNA]</scope>
    <source>
        <strain evidence="5 6">NBB4</strain>
    </source>
</reference>
<keyword evidence="5" id="KW-0436">Ligase</keyword>
<protein>
    <submittedName>
        <fullName evidence="5">Acyl-CoA synthetase (AMP-forming)/AMP-acid ligase II</fullName>
    </submittedName>
</protein>
<evidence type="ECO:0000313" key="5">
    <source>
        <dbReference type="EMBL" id="AFM17731.1"/>
    </source>
</evidence>
<evidence type="ECO:0000259" key="3">
    <source>
        <dbReference type="Pfam" id="PF00550"/>
    </source>
</evidence>
<feature type="transmembrane region" description="Helical" evidence="1">
    <location>
        <begin position="670"/>
        <end position="687"/>
    </location>
</feature>
<feature type="domain" description="Acyltransferase 3" evidence="4">
    <location>
        <begin position="541"/>
        <end position="808"/>
    </location>
</feature>
<dbReference type="PANTHER" id="PTHR43767:SF1">
    <property type="entry name" value="NONRIBOSOMAL PEPTIDE SYNTHASE PES1 (EUROFUNG)-RELATED"/>
    <property type="match status" value="1"/>
</dbReference>
<feature type="transmembrane region" description="Helical" evidence="1">
    <location>
        <begin position="595"/>
        <end position="613"/>
    </location>
</feature>
<accession>I4BKC4</accession>
<dbReference type="KEGG" id="mcb:Mycch_2977"/>
<feature type="transmembrane region" description="Helical" evidence="1">
    <location>
        <begin position="639"/>
        <end position="658"/>
    </location>
</feature>
<dbReference type="Gene3D" id="3.40.50.12780">
    <property type="entry name" value="N-terminal domain of ligase-like"/>
    <property type="match status" value="1"/>
</dbReference>
<dbReference type="Pfam" id="PF00550">
    <property type="entry name" value="PP-binding"/>
    <property type="match status" value="1"/>
</dbReference>
<evidence type="ECO:0000313" key="6">
    <source>
        <dbReference type="Proteomes" id="UP000006057"/>
    </source>
</evidence>
<dbReference type="InterPro" id="IPR002656">
    <property type="entry name" value="Acyl_transf_3_dom"/>
</dbReference>
<feature type="domain" description="Carrier" evidence="3">
    <location>
        <begin position="458"/>
        <end position="497"/>
    </location>
</feature>
<evidence type="ECO:0000259" key="2">
    <source>
        <dbReference type="Pfam" id="PF00501"/>
    </source>
</evidence>
<dbReference type="STRING" id="710421.Mycch_2977"/>
<keyword evidence="1" id="KW-0812">Transmembrane</keyword>
<dbReference type="InterPro" id="IPR042099">
    <property type="entry name" value="ANL_N_sf"/>
</dbReference>
<dbReference type="AlphaFoldDB" id="I4BKC4"/>
<dbReference type="PANTHER" id="PTHR43767">
    <property type="entry name" value="LONG-CHAIN-FATTY-ACID--COA LIGASE"/>
    <property type="match status" value="1"/>
</dbReference>
<gene>
    <name evidence="5" type="ordered locus">Mycch_2977</name>
</gene>
<sequence length="837" mass="91162">MTDLITHLARFSHQPALITAAGRLTYTELAEEVADVRSRLGRPRRLILAPMRRDIPSLVAYLGALAGRHVVIPVPPDRDTDAIIDTYRPDSVLAAGGGIDARAEPGGHRLHPDLALLMSTSGSTGDPKLVRLSRRNLISNAESIARYLRIDGNDRAATTLPFSYCYGLSVVHTHLLRGAALALTEDSVIDAEFWDLFTDACCTSLAGVPHTFELLDRIDFAHMRLPRLRYLTQAGGRMKPERVRRYAELGRCRGWDLYVMYGATEATARMAYLPPELAATHPAAIGRPIAGGRFTIEPVDDWTEPGAGELVYHGPNVMLGYAESPADLALGRTVDELRTGDIARIGADGLYEILGRRARYLKLYGLRIDLQRVQDILRGNGVDALCTGDGNERLLVAVDAAAPGDVAALAADAAGVPRWAVTVVTMAELPRLPSGKPDYAAVRTAAAPARPAEGEAGVQTTFADVLHIDPGRIRPDSTFVSLGGTSLNYVTASVLLEPVVGRLPPGWQQWPIARLEQLTAGGAGRSGRRWFQATLETSVALRAAAILLIVGSHVGLFELWGGAHILLGVAGYNFGRFCLTPVIRAERIRHLRTTIAWIAVPSIAWVAVTMPFIDDYHWSNLLLANKILGPSDSMTAGRLWFVEVLVYTLIALALIFAVPAMDRIERRHPFASASVFLAFGIALRYDLPGFQLGHQAWFTFVAFWFFAAGWAAGKARTDMQRLIVTAVMVVCVPGYFDNPLREALVLGGFLLLIWAPALRAPAPLPRIAGVLAEASLFIYLTHFQVYALIHGHPVWATVSALVVGILVARLVRAVRGTISRRRRRISEREAELCPSVP</sequence>
<feature type="domain" description="AMP-dependent synthetase/ligase" evidence="2">
    <location>
        <begin position="113"/>
        <end position="321"/>
    </location>
</feature>
<dbReference type="SUPFAM" id="SSF56801">
    <property type="entry name" value="Acetyl-CoA synthetase-like"/>
    <property type="match status" value="1"/>
</dbReference>
<evidence type="ECO:0000259" key="4">
    <source>
        <dbReference type="Pfam" id="PF01757"/>
    </source>
</evidence>
<proteinExistence type="predicted"/>
<dbReference type="InterPro" id="IPR009081">
    <property type="entry name" value="PP-bd_ACP"/>
</dbReference>
<evidence type="ECO:0000256" key="1">
    <source>
        <dbReference type="SAM" id="Phobius"/>
    </source>
</evidence>
<dbReference type="InterPro" id="IPR050237">
    <property type="entry name" value="ATP-dep_AMP-bd_enzyme"/>
</dbReference>
<dbReference type="HOGENOM" id="CLU_337954_0_0_11"/>
<dbReference type="InterPro" id="IPR036736">
    <property type="entry name" value="ACP-like_sf"/>
</dbReference>
<name>I4BKC4_MYCCN</name>
<dbReference type="OrthoDB" id="8445630at2"/>
<organism evidence="5 6">
    <name type="scientific">Mycolicibacterium chubuense (strain NBB4)</name>
    <name type="common">Mycobacterium chubuense</name>
    <dbReference type="NCBI Taxonomy" id="710421"/>
    <lineage>
        <taxon>Bacteria</taxon>
        <taxon>Bacillati</taxon>
        <taxon>Actinomycetota</taxon>
        <taxon>Actinomycetes</taxon>
        <taxon>Mycobacteriales</taxon>
        <taxon>Mycobacteriaceae</taxon>
        <taxon>Mycolicibacterium</taxon>
    </lineage>
</organism>
<feature type="transmembrane region" description="Helical" evidence="1">
    <location>
        <begin position="795"/>
        <end position="814"/>
    </location>
</feature>
<dbReference type="InterPro" id="IPR000873">
    <property type="entry name" value="AMP-dep_synth/lig_dom"/>
</dbReference>
<dbReference type="EMBL" id="CP003053">
    <property type="protein sequence ID" value="AFM17731.1"/>
    <property type="molecule type" value="Genomic_DNA"/>
</dbReference>
<dbReference type="Pfam" id="PF00501">
    <property type="entry name" value="AMP-binding"/>
    <property type="match status" value="1"/>
</dbReference>
<keyword evidence="1" id="KW-0472">Membrane</keyword>
<keyword evidence="6" id="KW-1185">Reference proteome</keyword>
<dbReference type="RefSeq" id="WP_014816208.1">
    <property type="nucleotide sequence ID" value="NC_018027.1"/>
</dbReference>
<dbReference type="PATRIC" id="fig|710421.3.peg.2969"/>
<dbReference type="SUPFAM" id="SSF47336">
    <property type="entry name" value="ACP-like"/>
    <property type="match status" value="1"/>
</dbReference>
<keyword evidence="1" id="KW-1133">Transmembrane helix</keyword>
<dbReference type="Proteomes" id="UP000006057">
    <property type="component" value="Chromosome"/>
</dbReference>